<dbReference type="AlphaFoldDB" id="A0A381T8R9"/>
<dbReference type="PRINTS" id="PR00723">
    <property type="entry name" value="SUBTILISIN"/>
</dbReference>
<dbReference type="InterPro" id="IPR015500">
    <property type="entry name" value="Peptidase_S8_subtilisin-rel"/>
</dbReference>
<dbReference type="GO" id="GO:0004252">
    <property type="term" value="F:serine-type endopeptidase activity"/>
    <property type="evidence" value="ECO:0007669"/>
    <property type="project" value="InterPro"/>
</dbReference>
<dbReference type="InterPro" id="IPR050131">
    <property type="entry name" value="Peptidase_S8_subtilisin-like"/>
</dbReference>
<evidence type="ECO:0000259" key="5">
    <source>
        <dbReference type="Pfam" id="PF00082"/>
    </source>
</evidence>
<gene>
    <name evidence="6" type="ORF">METZ01_LOCUS65419</name>
</gene>
<evidence type="ECO:0000313" key="6">
    <source>
        <dbReference type="EMBL" id="SVA12565.1"/>
    </source>
</evidence>
<dbReference type="PROSITE" id="PS51892">
    <property type="entry name" value="SUBTILASE"/>
    <property type="match status" value="1"/>
</dbReference>
<proteinExistence type="inferred from homology"/>
<dbReference type="PANTHER" id="PTHR43806">
    <property type="entry name" value="PEPTIDASE S8"/>
    <property type="match status" value="1"/>
</dbReference>
<dbReference type="InterPro" id="IPR036852">
    <property type="entry name" value="Peptidase_S8/S53_dom_sf"/>
</dbReference>
<keyword evidence="3" id="KW-0378">Hydrolase</keyword>
<dbReference type="Gene3D" id="3.40.50.200">
    <property type="entry name" value="Peptidase S8/S53 domain"/>
    <property type="match status" value="1"/>
</dbReference>
<evidence type="ECO:0000256" key="3">
    <source>
        <dbReference type="ARBA" id="ARBA00022801"/>
    </source>
</evidence>
<evidence type="ECO:0000256" key="4">
    <source>
        <dbReference type="ARBA" id="ARBA00022825"/>
    </source>
</evidence>
<dbReference type="GO" id="GO:0006508">
    <property type="term" value="P:proteolysis"/>
    <property type="evidence" value="ECO:0007669"/>
    <property type="project" value="UniProtKB-KW"/>
</dbReference>
<evidence type="ECO:0000256" key="1">
    <source>
        <dbReference type="ARBA" id="ARBA00011073"/>
    </source>
</evidence>
<dbReference type="Pfam" id="PF00082">
    <property type="entry name" value="Peptidase_S8"/>
    <property type="match status" value="1"/>
</dbReference>
<comment type="similarity">
    <text evidence="1">Belongs to the peptidase S8 family.</text>
</comment>
<organism evidence="6">
    <name type="scientific">marine metagenome</name>
    <dbReference type="NCBI Taxonomy" id="408172"/>
    <lineage>
        <taxon>unclassified sequences</taxon>
        <taxon>metagenomes</taxon>
        <taxon>ecological metagenomes</taxon>
    </lineage>
</organism>
<dbReference type="SUPFAM" id="SSF52743">
    <property type="entry name" value="Subtilisin-like"/>
    <property type="match status" value="1"/>
</dbReference>
<dbReference type="EMBL" id="UINC01004202">
    <property type="protein sequence ID" value="SVA12565.1"/>
    <property type="molecule type" value="Genomic_DNA"/>
</dbReference>
<protein>
    <recommendedName>
        <fullName evidence="5">Peptidase S8/S53 domain-containing protein</fullName>
    </recommendedName>
</protein>
<keyword evidence="2" id="KW-0645">Protease</keyword>
<dbReference type="GO" id="GO:0005615">
    <property type="term" value="C:extracellular space"/>
    <property type="evidence" value="ECO:0007669"/>
    <property type="project" value="TreeGrafter"/>
</dbReference>
<evidence type="ECO:0000256" key="2">
    <source>
        <dbReference type="ARBA" id="ARBA00022670"/>
    </source>
</evidence>
<dbReference type="InterPro" id="IPR000209">
    <property type="entry name" value="Peptidase_S8/S53_dom"/>
</dbReference>
<reference evidence="6" key="1">
    <citation type="submission" date="2018-05" db="EMBL/GenBank/DDBJ databases">
        <authorList>
            <person name="Lanie J.A."/>
            <person name="Ng W.-L."/>
            <person name="Kazmierczak K.M."/>
            <person name="Andrzejewski T.M."/>
            <person name="Davidsen T.M."/>
            <person name="Wayne K.J."/>
            <person name="Tettelin H."/>
            <person name="Glass J.I."/>
            <person name="Rusch D."/>
            <person name="Podicherti R."/>
            <person name="Tsui H.-C.T."/>
            <person name="Winkler M.E."/>
        </authorList>
    </citation>
    <scope>NUCLEOTIDE SEQUENCE</scope>
</reference>
<keyword evidence="4" id="KW-0720">Serine protease</keyword>
<dbReference type="InterPro" id="IPR023828">
    <property type="entry name" value="Peptidase_S8_Ser-AS"/>
</dbReference>
<dbReference type="PANTHER" id="PTHR43806:SF11">
    <property type="entry name" value="CEREVISIN-RELATED"/>
    <property type="match status" value="1"/>
</dbReference>
<dbReference type="PROSITE" id="PS00138">
    <property type="entry name" value="SUBTILASE_SER"/>
    <property type="match status" value="1"/>
</dbReference>
<sequence>MSEKHYVVSLHKGFSKEEVIDALNRDTTVDSKVDSNIIPDRQVQNVNTRPSSKRIFEVALTDEEAVKLQNDPRVGGVELPLVWDDDWLDYEQTGDWTRDATSESRANWGFLRQINKTNLWGQNVTQDLPAGTTYDYHLDGTGIDYIHQEGSKIRFTHEQWQDRNGVSRLVPFQWNTLPNCSAMPDIDYTNVSGASNHATHCCGTATGKDYGWAKNAKIYNIPYNSFDQAFWFDAIKEFHRAKDVDPVTGYKRPTVVSASWGSKGYFTSITDIQFRGTSVGSVKNESFGMVGDTYGKFNTAGYGLSAEVEEMQDEGVHYFKSAGNQKQKLCFFGDIDYNNHIIRSVATSNIAAGNPVYYNRGAGNIGPDTVVVGNLDSELEGTEEATNDSSDKGPRVDIWAAGTNIVSAGSSNDTDVHLYSGTSMSTPQVAGMSCLLLQLNPGWTPAQLRKWWHDNSVKDLLFQGSTDENTPSTFFSNSRSLQNGYNRIAYFPFAANRALTTNVGI</sequence>
<accession>A0A381T8R9</accession>
<feature type="domain" description="Peptidase S8/S53" evidence="5">
    <location>
        <begin position="187"/>
        <end position="456"/>
    </location>
</feature>
<name>A0A381T8R9_9ZZZZ</name>